<evidence type="ECO:0000313" key="7">
    <source>
        <dbReference type="EMBL" id="MBB4135790.1"/>
    </source>
</evidence>
<name>A0A840F6D7_9ACTN</name>
<dbReference type="InterPro" id="IPR051169">
    <property type="entry name" value="NADH-Q_oxidoreductase"/>
</dbReference>
<dbReference type="RefSeq" id="WP_183370807.1">
    <property type="nucleotide sequence ID" value="NZ_BAABHL010000124.1"/>
</dbReference>
<dbReference type="Pfam" id="PF07992">
    <property type="entry name" value="Pyr_redox_2"/>
    <property type="match status" value="1"/>
</dbReference>
<accession>A0A840F6D7</accession>
<gene>
    <name evidence="7" type="ORF">BKA16_002342</name>
</gene>
<dbReference type="PANTHER" id="PTHR42913:SF3">
    <property type="entry name" value="64 KDA MITOCHONDRIAL NADH DEHYDROGENASE (EUROFUNG)"/>
    <property type="match status" value="1"/>
</dbReference>
<dbReference type="Gene3D" id="3.50.50.100">
    <property type="match status" value="1"/>
</dbReference>
<reference evidence="7 8" key="1">
    <citation type="submission" date="2020-08" db="EMBL/GenBank/DDBJ databases">
        <title>Sequencing the genomes of 1000 actinobacteria strains.</title>
        <authorList>
            <person name="Klenk H.-P."/>
        </authorList>
    </citation>
    <scope>NUCLEOTIDE SEQUENCE [LARGE SCALE GENOMIC DNA]</scope>
    <source>
        <strain evidence="7 8">DSM 45298</strain>
    </source>
</reference>
<evidence type="ECO:0000256" key="4">
    <source>
        <dbReference type="ARBA" id="ARBA00022827"/>
    </source>
</evidence>
<comment type="caution">
    <text evidence="7">The sequence shown here is derived from an EMBL/GenBank/DDBJ whole genome shotgun (WGS) entry which is preliminary data.</text>
</comment>
<dbReference type="InterPro" id="IPR023753">
    <property type="entry name" value="FAD/NAD-binding_dom"/>
</dbReference>
<protein>
    <submittedName>
        <fullName evidence="7">NADH dehydrogenase FAD-containing subunit</fullName>
    </submittedName>
</protein>
<keyword evidence="4" id="KW-0274">FAD</keyword>
<keyword evidence="8" id="KW-1185">Reference proteome</keyword>
<dbReference type="GO" id="GO:0003955">
    <property type="term" value="F:NAD(P)H dehydrogenase (quinone) activity"/>
    <property type="evidence" value="ECO:0007669"/>
    <property type="project" value="TreeGrafter"/>
</dbReference>
<dbReference type="PRINTS" id="PR00469">
    <property type="entry name" value="PNDRDTASEII"/>
</dbReference>
<evidence type="ECO:0000256" key="1">
    <source>
        <dbReference type="ARBA" id="ARBA00001974"/>
    </source>
</evidence>
<sequence length="346" mass="35913">MKIVVAGAGYAGTTAANRLARKIDEAQITVVNPSPDFVERVRLHEMIAGSGSATRPLREMLHERIDLVVASIEEIGDGVVTLSTGQDLAFDRLVYAVGSSNEAPQGTYALGGADQAARAHEKLTELGAGATVTVVGGGLTGLEAVSEVATVRPDLSVCIVSEEFGASLSDGARGRVLDVLRSLGVEIVTGRWTPDDDADLVLWAIAGGVHELTATSPLAVDAAGRVAVDEFLRSTSHPNVYAVGDGAAVPGARLSCQAAIPQAAAAADNLVREAKGEAGKPFSMSFVGQNVSLGRANGVIQASHRNDEPTRFWFGGRPAALFKEQVCRATVRWARSGTAVALPGPR</sequence>
<dbReference type="GO" id="GO:0019646">
    <property type="term" value="P:aerobic electron transport chain"/>
    <property type="evidence" value="ECO:0007669"/>
    <property type="project" value="TreeGrafter"/>
</dbReference>
<dbReference type="EMBL" id="JACIFP010000001">
    <property type="protein sequence ID" value="MBB4135790.1"/>
    <property type="molecule type" value="Genomic_DNA"/>
</dbReference>
<dbReference type="SUPFAM" id="SSF51905">
    <property type="entry name" value="FAD/NAD(P)-binding domain"/>
    <property type="match status" value="1"/>
</dbReference>
<keyword evidence="5" id="KW-0560">Oxidoreductase</keyword>
<dbReference type="PANTHER" id="PTHR42913">
    <property type="entry name" value="APOPTOSIS-INDUCING FACTOR 1"/>
    <property type="match status" value="1"/>
</dbReference>
<dbReference type="InterPro" id="IPR036188">
    <property type="entry name" value="FAD/NAD-bd_sf"/>
</dbReference>
<keyword evidence="3" id="KW-0285">Flavoprotein</keyword>
<evidence type="ECO:0000256" key="2">
    <source>
        <dbReference type="ARBA" id="ARBA00005272"/>
    </source>
</evidence>
<evidence type="ECO:0000259" key="6">
    <source>
        <dbReference type="Pfam" id="PF07992"/>
    </source>
</evidence>
<evidence type="ECO:0000256" key="3">
    <source>
        <dbReference type="ARBA" id="ARBA00022630"/>
    </source>
</evidence>
<comment type="similarity">
    <text evidence="2">Belongs to the NADH dehydrogenase family.</text>
</comment>
<dbReference type="PRINTS" id="PR00368">
    <property type="entry name" value="FADPNR"/>
</dbReference>
<organism evidence="7 8">
    <name type="scientific">Gordonia humi</name>
    <dbReference type="NCBI Taxonomy" id="686429"/>
    <lineage>
        <taxon>Bacteria</taxon>
        <taxon>Bacillati</taxon>
        <taxon>Actinomycetota</taxon>
        <taxon>Actinomycetes</taxon>
        <taxon>Mycobacteriales</taxon>
        <taxon>Gordoniaceae</taxon>
        <taxon>Gordonia</taxon>
    </lineage>
</organism>
<evidence type="ECO:0000313" key="8">
    <source>
        <dbReference type="Proteomes" id="UP000551501"/>
    </source>
</evidence>
<feature type="domain" description="FAD/NAD(P)-binding" evidence="6">
    <location>
        <begin position="1"/>
        <end position="263"/>
    </location>
</feature>
<dbReference type="AlphaFoldDB" id="A0A840F6D7"/>
<proteinExistence type="inferred from homology"/>
<comment type="cofactor">
    <cofactor evidence="1">
        <name>FAD</name>
        <dbReference type="ChEBI" id="CHEBI:57692"/>
    </cofactor>
</comment>
<dbReference type="Proteomes" id="UP000551501">
    <property type="component" value="Unassembled WGS sequence"/>
</dbReference>
<evidence type="ECO:0000256" key="5">
    <source>
        <dbReference type="ARBA" id="ARBA00023002"/>
    </source>
</evidence>